<organism evidence="1 2">
    <name type="scientific">Larinioides sclopetarius</name>
    <dbReference type="NCBI Taxonomy" id="280406"/>
    <lineage>
        <taxon>Eukaryota</taxon>
        <taxon>Metazoa</taxon>
        <taxon>Ecdysozoa</taxon>
        <taxon>Arthropoda</taxon>
        <taxon>Chelicerata</taxon>
        <taxon>Arachnida</taxon>
        <taxon>Araneae</taxon>
        <taxon>Araneomorphae</taxon>
        <taxon>Entelegynae</taxon>
        <taxon>Araneoidea</taxon>
        <taxon>Araneidae</taxon>
        <taxon>Larinioides</taxon>
    </lineage>
</organism>
<sequence length="89" mass="10048">MTVSFLTVERVVSVIMRVLQSKDKITLEDGFRVDCITIRRDIGAGKTNNGVFNSRSRLPSQDICCDRASDGKWIMLRYGNCLCHCTFGK</sequence>
<protein>
    <submittedName>
        <fullName evidence="1">Uncharacterized protein</fullName>
    </submittedName>
</protein>
<dbReference type="AlphaFoldDB" id="A0AAV2AEM6"/>
<dbReference type="EMBL" id="CAXIEN010000149">
    <property type="protein sequence ID" value="CAL1281834.1"/>
    <property type="molecule type" value="Genomic_DNA"/>
</dbReference>
<comment type="caution">
    <text evidence="1">The sequence shown here is derived from an EMBL/GenBank/DDBJ whole genome shotgun (WGS) entry which is preliminary data.</text>
</comment>
<evidence type="ECO:0000313" key="2">
    <source>
        <dbReference type="Proteomes" id="UP001497382"/>
    </source>
</evidence>
<proteinExistence type="predicted"/>
<reference evidence="1 2" key="1">
    <citation type="submission" date="2024-04" db="EMBL/GenBank/DDBJ databases">
        <authorList>
            <person name="Rising A."/>
            <person name="Reimegard J."/>
            <person name="Sonavane S."/>
            <person name="Akerstrom W."/>
            <person name="Nylinder S."/>
            <person name="Hedman E."/>
            <person name="Kallberg Y."/>
        </authorList>
    </citation>
    <scope>NUCLEOTIDE SEQUENCE [LARGE SCALE GENOMIC DNA]</scope>
</reference>
<accession>A0AAV2AEM6</accession>
<keyword evidence="2" id="KW-1185">Reference proteome</keyword>
<dbReference type="Proteomes" id="UP001497382">
    <property type="component" value="Unassembled WGS sequence"/>
</dbReference>
<evidence type="ECO:0000313" key="1">
    <source>
        <dbReference type="EMBL" id="CAL1281834.1"/>
    </source>
</evidence>
<name>A0AAV2AEM6_9ARAC</name>
<gene>
    <name evidence="1" type="ORF">LARSCL_LOCUS11806</name>
</gene>